<dbReference type="InterPro" id="IPR010920">
    <property type="entry name" value="LSM_dom_sf"/>
</dbReference>
<evidence type="ECO:0000256" key="5">
    <source>
        <dbReference type="ARBA" id="ARBA00022989"/>
    </source>
</evidence>
<keyword evidence="3" id="KW-1003">Cell membrane</keyword>
<evidence type="ECO:0000313" key="12">
    <source>
        <dbReference type="Proteomes" id="UP000463857"/>
    </source>
</evidence>
<dbReference type="InParanoid" id="A0A7L4YJV9"/>
<dbReference type="Gene3D" id="1.10.287.1260">
    <property type="match status" value="1"/>
</dbReference>
<evidence type="ECO:0000256" key="1">
    <source>
        <dbReference type="ARBA" id="ARBA00004651"/>
    </source>
</evidence>
<feature type="domain" description="Mechanosensitive ion channel MscS" evidence="8">
    <location>
        <begin position="150"/>
        <end position="214"/>
    </location>
</feature>
<dbReference type="Gene3D" id="3.30.70.100">
    <property type="match status" value="1"/>
</dbReference>
<dbReference type="Gene3D" id="2.30.30.60">
    <property type="match status" value="1"/>
</dbReference>
<evidence type="ECO:0000256" key="7">
    <source>
        <dbReference type="SAM" id="Phobius"/>
    </source>
</evidence>
<gene>
    <name evidence="11" type="ORF">EK0264_03285</name>
</gene>
<dbReference type="Pfam" id="PF00924">
    <property type="entry name" value="MS_channel_2nd"/>
    <property type="match status" value="1"/>
</dbReference>
<dbReference type="FunFam" id="2.30.30.60:FF:000001">
    <property type="entry name" value="MscS Mechanosensitive ion channel"/>
    <property type="match status" value="1"/>
</dbReference>
<evidence type="ECO:0000256" key="3">
    <source>
        <dbReference type="ARBA" id="ARBA00022475"/>
    </source>
</evidence>
<dbReference type="SUPFAM" id="SSF82861">
    <property type="entry name" value="Mechanosensitive channel protein MscS (YggB), transmembrane region"/>
    <property type="match status" value="1"/>
</dbReference>
<feature type="transmembrane region" description="Helical" evidence="7">
    <location>
        <begin position="104"/>
        <end position="124"/>
    </location>
</feature>
<feature type="domain" description="Mechanosensitive ion channel MscS C-terminal" evidence="9">
    <location>
        <begin position="220"/>
        <end position="307"/>
    </location>
</feature>
<dbReference type="FunFam" id="1.10.287.1260:FF:000005">
    <property type="entry name" value="Mechanosensitive ion channel family protein"/>
    <property type="match status" value="1"/>
</dbReference>
<dbReference type="SUPFAM" id="SSF82689">
    <property type="entry name" value="Mechanosensitive channel protein MscS (YggB), C-terminal domain"/>
    <property type="match status" value="1"/>
</dbReference>
<dbReference type="GO" id="GO:0008381">
    <property type="term" value="F:mechanosensitive monoatomic ion channel activity"/>
    <property type="evidence" value="ECO:0007669"/>
    <property type="project" value="InterPro"/>
</dbReference>
<protein>
    <submittedName>
        <fullName evidence="11">Mechanosensitive ion channel</fullName>
    </submittedName>
</protein>
<evidence type="ECO:0000259" key="9">
    <source>
        <dbReference type="Pfam" id="PF21082"/>
    </source>
</evidence>
<proteinExistence type="inferred from homology"/>
<keyword evidence="12" id="KW-1185">Reference proteome</keyword>
<evidence type="ECO:0000256" key="4">
    <source>
        <dbReference type="ARBA" id="ARBA00022692"/>
    </source>
</evidence>
<dbReference type="KEGG" id="eke:EK0264_03285"/>
<dbReference type="AlphaFoldDB" id="A0A7L4YJV9"/>
<dbReference type="InterPro" id="IPR045276">
    <property type="entry name" value="YbiO_bact"/>
</dbReference>
<dbReference type="InterPro" id="IPR011014">
    <property type="entry name" value="MscS_channel_TM-2"/>
</dbReference>
<evidence type="ECO:0000256" key="2">
    <source>
        <dbReference type="ARBA" id="ARBA00008017"/>
    </source>
</evidence>
<dbReference type="EMBL" id="CP047156">
    <property type="protein sequence ID" value="QHB99399.1"/>
    <property type="molecule type" value="Genomic_DNA"/>
</dbReference>
<dbReference type="InterPro" id="IPR006685">
    <property type="entry name" value="MscS_channel_2nd"/>
</dbReference>
<feature type="transmembrane region" description="Helical" evidence="7">
    <location>
        <begin position="130"/>
        <end position="152"/>
    </location>
</feature>
<accession>A0A7L4YJV9</accession>
<dbReference type="InterPro" id="IPR049278">
    <property type="entry name" value="MS_channel_C"/>
</dbReference>
<dbReference type="Pfam" id="PF21088">
    <property type="entry name" value="MS_channel_1st"/>
    <property type="match status" value="1"/>
</dbReference>
<dbReference type="InterPro" id="IPR023408">
    <property type="entry name" value="MscS_beta-dom_sf"/>
</dbReference>
<evidence type="ECO:0000256" key="6">
    <source>
        <dbReference type="ARBA" id="ARBA00023136"/>
    </source>
</evidence>
<sequence length="319" mass="33831">MNFALPLLTASPLASTPMDSDPAVIAETALITADDALRTGLRILIIIVVALVVRAILRRAIRKLTQRTIDGRSPVVRGKAKRALAAATGLVTERRRQRAETMRSVLSSVVSIVIFAVALMLVLGELGINLGPIIASAGIVGVALGFGAQNLVKDYLNGISMILEDQYGVGDNVDLGEAVGTIEAVGLRTTRLRDVEGVVWYVRNGEIIRVANSSQGTASVVLDIPVAHGTDIDRALKVMREALDDMSHSEDDASTFVEAPQVLGVQTVNATGITLRAVLDVIPSARYSAARDAKRRVTEAFQKASISAPAMPFGTTTLE</sequence>
<dbReference type="InterPro" id="IPR049142">
    <property type="entry name" value="MS_channel_1st"/>
</dbReference>
<organism evidence="11 12">
    <name type="scientific">Epidermidibacterium keratini</name>
    <dbReference type="NCBI Taxonomy" id="1891644"/>
    <lineage>
        <taxon>Bacteria</taxon>
        <taxon>Bacillati</taxon>
        <taxon>Actinomycetota</taxon>
        <taxon>Actinomycetes</taxon>
        <taxon>Sporichthyales</taxon>
        <taxon>Sporichthyaceae</taxon>
        <taxon>Epidermidibacterium</taxon>
    </lineage>
</organism>
<dbReference type="Pfam" id="PF21082">
    <property type="entry name" value="MS_channel_3rd"/>
    <property type="match status" value="1"/>
</dbReference>
<feature type="domain" description="Mechanosensitive ion channel transmembrane helices 2/3" evidence="10">
    <location>
        <begin position="109"/>
        <end position="149"/>
    </location>
</feature>
<feature type="transmembrane region" description="Helical" evidence="7">
    <location>
        <begin position="36"/>
        <end position="57"/>
    </location>
</feature>
<dbReference type="PANTHER" id="PTHR30460:SF0">
    <property type="entry name" value="MODERATE CONDUCTANCE MECHANOSENSITIVE CHANNEL YBIO"/>
    <property type="match status" value="1"/>
</dbReference>
<keyword evidence="6 7" id="KW-0472">Membrane</keyword>
<dbReference type="SUPFAM" id="SSF50182">
    <property type="entry name" value="Sm-like ribonucleoproteins"/>
    <property type="match status" value="1"/>
</dbReference>
<evidence type="ECO:0000313" key="11">
    <source>
        <dbReference type="EMBL" id="QHB99399.1"/>
    </source>
</evidence>
<keyword evidence="4 7" id="KW-0812">Transmembrane</keyword>
<comment type="subcellular location">
    <subcellularLocation>
        <location evidence="1">Cell membrane</location>
        <topology evidence="1">Multi-pass membrane protein</topology>
    </subcellularLocation>
</comment>
<dbReference type="RefSeq" id="WP_159542847.1">
    <property type="nucleotide sequence ID" value="NZ_CP047156.1"/>
</dbReference>
<dbReference type="PANTHER" id="PTHR30460">
    <property type="entry name" value="MODERATE CONDUCTANCE MECHANOSENSITIVE CHANNEL YBIO"/>
    <property type="match status" value="1"/>
</dbReference>
<name>A0A7L4YJV9_9ACTN</name>
<evidence type="ECO:0000259" key="8">
    <source>
        <dbReference type="Pfam" id="PF00924"/>
    </source>
</evidence>
<dbReference type="Proteomes" id="UP000463857">
    <property type="component" value="Chromosome"/>
</dbReference>
<comment type="similarity">
    <text evidence="2">Belongs to the MscS (TC 1.A.23) family.</text>
</comment>
<reference evidence="11 12" key="1">
    <citation type="journal article" date="2018" name="Int. J. Syst. Evol. Microbiol.">
        <title>Epidermidibacterium keratini gen. nov., sp. nov., a member of the family Sporichthyaceae, isolated from keratin epidermis.</title>
        <authorList>
            <person name="Lee D.G."/>
            <person name="Trujillo M.E."/>
            <person name="Kang S."/>
            <person name="Nam J.J."/>
            <person name="Kim Y.J."/>
        </authorList>
    </citation>
    <scope>NUCLEOTIDE SEQUENCE [LARGE SCALE GENOMIC DNA]</scope>
    <source>
        <strain evidence="11 12">EPI-7</strain>
    </source>
</reference>
<dbReference type="GO" id="GO:0005886">
    <property type="term" value="C:plasma membrane"/>
    <property type="evidence" value="ECO:0007669"/>
    <property type="project" value="UniProtKB-SubCell"/>
</dbReference>
<keyword evidence="5 7" id="KW-1133">Transmembrane helix</keyword>
<evidence type="ECO:0000259" key="10">
    <source>
        <dbReference type="Pfam" id="PF21088"/>
    </source>
</evidence>
<dbReference type="InterPro" id="IPR011066">
    <property type="entry name" value="MscS_channel_C_sf"/>
</dbReference>
<dbReference type="OrthoDB" id="4638917at2"/>